<comment type="caution">
    <text evidence="1">The sequence shown here is derived from an EMBL/GenBank/DDBJ whole genome shotgun (WGS) entry which is preliminary data.</text>
</comment>
<evidence type="ECO:0000313" key="1">
    <source>
        <dbReference type="EMBL" id="KAJ9091926.1"/>
    </source>
</evidence>
<protein>
    <submittedName>
        <fullName evidence="1">Uncharacterized protein</fullName>
    </submittedName>
</protein>
<dbReference type="Proteomes" id="UP001227268">
    <property type="component" value="Unassembled WGS sequence"/>
</dbReference>
<evidence type="ECO:0000313" key="2">
    <source>
        <dbReference type="Proteomes" id="UP001227268"/>
    </source>
</evidence>
<keyword evidence="2" id="KW-1185">Reference proteome</keyword>
<organism evidence="1 2">
    <name type="scientific">Naganishia friedmannii</name>
    <dbReference type="NCBI Taxonomy" id="89922"/>
    <lineage>
        <taxon>Eukaryota</taxon>
        <taxon>Fungi</taxon>
        <taxon>Dikarya</taxon>
        <taxon>Basidiomycota</taxon>
        <taxon>Agaricomycotina</taxon>
        <taxon>Tremellomycetes</taxon>
        <taxon>Filobasidiales</taxon>
        <taxon>Filobasidiaceae</taxon>
        <taxon>Naganishia</taxon>
    </lineage>
</organism>
<dbReference type="EMBL" id="JASBWT010000044">
    <property type="protein sequence ID" value="KAJ9091926.1"/>
    <property type="molecule type" value="Genomic_DNA"/>
</dbReference>
<sequence length="191" mass="21497">MIFVNIGLQSPAGLKKALEPYNQRQAVFLFKEEQSRQEFDTTGFDYELTCLNRPMLPSTLRTLLFQPESLQKAMGDKSLRDLKAAREPTQDGLMEAIQQNEQQTALPPTTANPASGEDIRPKQALKPKSIPVIVVEDNRINRKTLVQYLKKMSKEAGDGEEAIEVFLEINEACIAITALNGDEYRERGLNE</sequence>
<reference evidence="1" key="1">
    <citation type="submission" date="2023-04" db="EMBL/GenBank/DDBJ databases">
        <title>Draft Genome sequencing of Naganishia species isolated from polar environments using Oxford Nanopore Technology.</title>
        <authorList>
            <person name="Leo P."/>
            <person name="Venkateswaran K."/>
        </authorList>
    </citation>
    <scope>NUCLEOTIDE SEQUENCE</scope>
    <source>
        <strain evidence="1">MNA-CCFEE 5423</strain>
    </source>
</reference>
<accession>A0ACC2UYV2</accession>
<proteinExistence type="predicted"/>
<name>A0ACC2UYV2_9TREE</name>
<gene>
    <name evidence="1" type="ORF">QFC21_007039</name>
</gene>